<comment type="similarity">
    <text evidence="1">Belongs to the RelE toxin family.</text>
</comment>
<proteinExistence type="inferred from homology"/>
<dbReference type="EMBL" id="CP062222">
    <property type="protein sequence ID" value="QTC89682.1"/>
    <property type="molecule type" value="Genomic_DNA"/>
</dbReference>
<organism evidence="3 4">
    <name type="scientific">Brevundimonas goettingensis</name>
    <dbReference type="NCBI Taxonomy" id="2774190"/>
    <lineage>
        <taxon>Bacteria</taxon>
        <taxon>Pseudomonadati</taxon>
        <taxon>Pseudomonadota</taxon>
        <taxon>Alphaproteobacteria</taxon>
        <taxon>Caulobacterales</taxon>
        <taxon>Caulobacteraceae</taxon>
        <taxon>Brevundimonas</taxon>
    </lineage>
</organism>
<dbReference type="KEGG" id="bgoe:IFJ75_10150"/>
<dbReference type="Pfam" id="PF05016">
    <property type="entry name" value="ParE_toxin"/>
    <property type="match status" value="1"/>
</dbReference>
<evidence type="ECO:0000313" key="3">
    <source>
        <dbReference type="EMBL" id="QTC89682.1"/>
    </source>
</evidence>
<sequence>MTTKPVVPRRLARQDVEDAVLYCEQEFGANAALGLIDALEEAYRTIGQIPAAGSPCYAHELGLPELRSWPLQAHPLVIFYVERAAHIDVWRVLHAQRDIPQSLQAPDET</sequence>
<name>A0A975GUC2_9CAUL</name>
<evidence type="ECO:0000256" key="1">
    <source>
        <dbReference type="ARBA" id="ARBA00006226"/>
    </source>
</evidence>
<gene>
    <name evidence="3" type="ORF">IFJ75_10150</name>
</gene>
<keyword evidence="2" id="KW-1277">Toxin-antitoxin system</keyword>
<dbReference type="InterPro" id="IPR007712">
    <property type="entry name" value="RelE/ParE_toxin"/>
</dbReference>
<dbReference type="RefSeq" id="WP_207867852.1">
    <property type="nucleotide sequence ID" value="NZ_CP062222.1"/>
</dbReference>
<protein>
    <submittedName>
        <fullName evidence="3">Type II toxin-antitoxin system RelE/ParE family toxin</fullName>
    </submittedName>
</protein>
<dbReference type="Gene3D" id="3.30.2310.20">
    <property type="entry name" value="RelE-like"/>
    <property type="match status" value="1"/>
</dbReference>
<dbReference type="AlphaFoldDB" id="A0A975GUC2"/>
<keyword evidence="4" id="KW-1185">Reference proteome</keyword>
<dbReference type="PANTHER" id="PTHR33755">
    <property type="entry name" value="TOXIN PARE1-RELATED"/>
    <property type="match status" value="1"/>
</dbReference>
<accession>A0A975GUC2</accession>
<dbReference type="Proteomes" id="UP000663918">
    <property type="component" value="Chromosome"/>
</dbReference>
<evidence type="ECO:0000256" key="2">
    <source>
        <dbReference type="ARBA" id="ARBA00022649"/>
    </source>
</evidence>
<evidence type="ECO:0000313" key="4">
    <source>
        <dbReference type="Proteomes" id="UP000663918"/>
    </source>
</evidence>
<dbReference type="PANTHER" id="PTHR33755:SF8">
    <property type="entry name" value="TOXIN PARE2"/>
    <property type="match status" value="1"/>
</dbReference>
<dbReference type="InterPro" id="IPR035093">
    <property type="entry name" value="RelE/ParE_toxin_dom_sf"/>
</dbReference>
<reference evidence="3" key="1">
    <citation type="submission" date="2020-09" db="EMBL/GenBank/DDBJ databases">
        <title>Brevundimonas sp. LVF2 isolated from a puddle in Goettingen, Germany.</title>
        <authorList>
            <person name="Friedrich I."/>
            <person name="Klassen A."/>
            <person name="Hannes N."/>
            <person name="Schneider D."/>
            <person name="Hertel R."/>
            <person name="Daniel R."/>
        </authorList>
    </citation>
    <scope>NUCLEOTIDE SEQUENCE</scope>
    <source>
        <strain evidence="3">LVF2</strain>
    </source>
</reference>
<dbReference type="InterPro" id="IPR051803">
    <property type="entry name" value="TA_system_RelE-like_toxin"/>
</dbReference>